<dbReference type="AlphaFoldDB" id="A0A8H7T425"/>
<dbReference type="EMBL" id="JAFJYH010000432">
    <property type="protein sequence ID" value="KAG4411858.1"/>
    <property type="molecule type" value="Genomic_DNA"/>
</dbReference>
<dbReference type="OrthoDB" id="4139357at2759"/>
<evidence type="ECO:0000256" key="1">
    <source>
        <dbReference type="ARBA" id="ARBA00004127"/>
    </source>
</evidence>
<feature type="transmembrane region" description="Helical" evidence="6">
    <location>
        <begin position="38"/>
        <end position="61"/>
    </location>
</feature>
<dbReference type="InterPro" id="IPR036259">
    <property type="entry name" value="MFS_trans_sf"/>
</dbReference>
<dbReference type="GO" id="GO:0005886">
    <property type="term" value="C:plasma membrane"/>
    <property type="evidence" value="ECO:0007669"/>
    <property type="project" value="TreeGrafter"/>
</dbReference>
<comment type="subcellular location">
    <subcellularLocation>
        <location evidence="1">Endomembrane system</location>
        <topology evidence="1">Multi-pass membrane protein</topology>
    </subcellularLocation>
</comment>
<gene>
    <name evidence="7" type="ORF">IFR04_014998</name>
</gene>
<feature type="transmembrane region" description="Helical" evidence="6">
    <location>
        <begin position="219"/>
        <end position="238"/>
    </location>
</feature>
<keyword evidence="2" id="KW-0813">Transport</keyword>
<keyword evidence="3 6" id="KW-0812">Transmembrane</keyword>
<feature type="transmembrane region" description="Helical" evidence="6">
    <location>
        <begin position="244"/>
        <end position="264"/>
    </location>
</feature>
<dbReference type="PANTHER" id="PTHR23501">
    <property type="entry name" value="MAJOR FACILITATOR SUPERFAMILY"/>
    <property type="match status" value="1"/>
</dbReference>
<feature type="transmembrane region" description="Helical" evidence="6">
    <location>
        <begin position="188"/>
        <end position="207"/>
    </location>
</feature>
<protein>
    <recommendedName>
        <fullName evidence="9">Major facilitator superfamily (MFS) profile domain-containing protein</fullName>
    </recommendedName>
</protein>
<evidence type="ECO:0000256" key="4">
    <source>
        <dbReference type="ARBA" id="ARBA00022989"/>
    </source>
</evidence>
<evidence type="ECO:0000256" key="6">
    <source>
        <dbReference type="SAM" id="Phobius"/>
    </source>
</evidence>
<feature type="transmembrane region" description="Helical" evidence="6">
    <location>
        <begin position="12"/>
        <end position="32"/>
    </location>
</feature>
<sequence length="368" mass="39868">MLIAGPAANGFASGLIFIAGIVPIILCNALYAHASWRWIFYISVIVEVIALVGTGFTYFPLPRPRGSYDKSRWEELKEIDFIGVSLFAAGLTTLLIGLTWGGSEDHSWKSASTIALIIIGAAVIAATMFYEAYLAPNPIYSTSLFRNARGYSSLWVIVFVASMQGFPMASLIPRGYMDMFTTDPNKIGVYPLPLTITQCLTSVLGGVFAKKVGHIKWQLIFWLFLQAAFRGAAAATVYPNNRDAFIWVLAFGTSLFPVIVLLAYAMASLHVPHSTLGLALGLLGTARGAGSSVGSAIFYTVFNNRFEHYVGLKVVPVALRNSLNPADLLKIISGTITYNLDVPHSLDGINDITRKTTMISTVAPKALQ</sequence>
<proteinExistence type="predicted"/>
<dbReference type="InterPro" id="IPR010573">
    <property type="entry name" value="MFS_Str1/Tri12-like"/>
</dbReference>
<evidence type="ECO:0000313" key="8">
    <source>
        <dbReference type="Proteomes" id="UP000664132"/>
    </source>
</evidence>
<dbReference type="GO" id="GO:0022857">
    <property type="term" value="F:transmembrane transporter activity"/>
    <property type="evidence" value="ECO:0007669"/>
    <property type="project" value="InterPro"/>
</dbReference>
<feature type="transmembrane region" description="Helical" evidence="6">
    <location>
        <begin position="276"/>
        <end position="302"/>
    </location>
</feature>
<evidence type="ECO:0000313" key="7">
    <source>
        <dbReference type="EMBL" id="KAG4411858.1"/>
    </source>
</evidence>
<evidence type="ECO:0000256" key="2">
    <source>
        <dbReference type="ARBA" id="ARBA00022448"/>
    </source>
</evidence>
<evidence type="ECO:0000256" key="5">
    <source>
        <dbReference type="ARBA" id="ARBA00023136"/>
    </source>
</evidence>
<feature type="transmembrane region" description="Helical" evidence="6">
    <location>
        <begin position="113"/>
        <end position="133"/>
    </location>
</feature>
<comment type="caution">
    <text evidence="7">The sequence shown here is derived from an EMBL/GenBank/DDBJ whole genome shotgun (WGS) entry which is preliminary data.</text>
</comment>
<keyword evidence="5 6" id="KW-0472">Membrane</keyword>
<keyword evidence="8" id="KW-1185">Reference proteome</keyword>
<organism evidence="7 8">
    <name type="scientific">Cadophora malorum</name>
    <dbReference type="NCBI Taxonomy" id="108018"/>
    <lineage>
        <taxon>Eukaryota</taxon>
        <taxon>Fungi</taxon>
        <taxon>Dikarya</taxon>
        <taxon>Ascomycota</taxon>
        <taxon>Pezizomycotina</taxon>
        <taxon>Leotiomycetes</taxon>
        <taxon>Helotiales</taxon>
        <taxon>Ploettnerulaceae</taxon>
        <taxon>Cadophora</taxon>
    </lineage>
</organism>
<feature type="transmembrane region" description="Helical" evidence="6">
    <location>
        <begin position="154"/>
        <end position="176"/>
    </location>
</feature>
<dbReference type="GO" id="GO:0012505">
    <property type="term" value="C:endomembrane system"/>
    <property type="evidence" value="ECO:0007669"/>
    <property type="project" value="UniProtKB-SubCell"/>
</dbReference>
<reference evidence="7" key="1">
    <citation type="submission" date="2021-02" db="EMBL/GenBank/DDBJ databases">
        <title>Genome sequence Cadophora malorum strain M34.</title>
        <authorList>
            <person name="Stefanovic E."/>
            <person name="Vu D."/>
            <person name="Scully C."/>
            <person name="Dijksterhuis J."/>
            <person name="Roader J."/>
            <person name="Houbraken J."/>
        </authorList>
    </citation>
    <scope>NUCLEOTIDE SEQUENCE</scope>
    <source>
        <strain evidence="7">M34</strain>
    </source>
</reference>
<dbReference type="Proteomes" id="UP000664132">
    <property type="component" value="Unassembled WGS sequence"/>
</dbReference>
<evidence type="ECO:0008006" key="9">
    <source>
        <dbReference type="Google" id="ProtNLM"/>
    </source>
</evidence>
<dbReference type="SUPFAM" id="SSF103473">
    <property type="entry name" value="MFS general substrate transporter"/>
    <property type="match status" value="1"/>
</dbReference>
<keyword evidence="4 6" id="KW-1133">Transmembrane helix</keyword>
<dbReference type="Gene3D" id="1.20.1250.20">
    <property type="entry name" value="MFS general substrate transporter like domains"/>
    <property type="match status" value="1"/>
</dbReference>
<name>A0A8H7T425_9HELO</name>
<evidence type="ECO:0000256" key="3">
    <source>
        <dbReference type="ARBA" id="ARBA00022692"/>
    </source>
</evidence>
<accession>A0A8H7T425</accession>
<dbReference type="PANTHER" id="PTHR23501:SF191">
    <property type="entry name" value="VACUOLAR BASIC AMINO ACID TRANSPORTER 4"/>
    <property type="match status" value="1"/>
</dbReference>
<feature type="transmembrane region" description="Helical" evidence="6">
    <location>
        <begin position="81"/>
        <end position="101"/>
    </location>
</feature>
<dbReference type="Pfam" id="PF06609">
    <property type="entry name" value="TRI12"/>
    <property type="match status" value="1"/>
</dbReference>